<evidence type="ECO:0000256" key="12">
    <source>
        <dbReference type="ARBA" id="ARBA00022777"/>
    </source>
</evidence>
<evidence type="ECO:0000256" key="15">
    <source>
        <dbReference type="ARBA" id="ARBA00023012"/>
    </source>
</evidence>
<dbReference type="SMART" id="SM00028">
    <property type="entry name" value="TPR"/>
    <property type="match status" value="2"/>
</dbReference>
<keyword evidence="20" id="KW-0175">Coiled coil</keyword>
<evidence type="ECO:0000313" key="24">
    <source>
        <dbReference type="Proteomes" id="UP001255185"/>
    </source>
</evidence>
<dbReference type="PRINTS" id="PR00344">
    <property type="entry name" value="BCTRLSENSOR"/>
</dbReference>
<dbReference type="SUPFAM" id="SSF48452">
    <property type="entry name" value="TPR-like"/>
    <property type="match status" value="1"/>
</dbReference>
<keyword evidence="21" id="KW-0812">Transmembrane</keyword>
<proteinExistence type="predicted"/>
<dbReference type="Gene3D" id="1.25.40.10">
    <property type="entry name" value="Tetratricopeptide repeat domain"/>
    <property type="match status" value="1"/>
</dbReference>
<dbReference type="InterPro" id="IPR036890">
    <property type="entry name" value="HATPase_C_sf"/>
</dbReference>
<evidence type="ECO:0000256" key="1">
    <source>
        <dbReference type="ARBA" id="ARBA00000085"/>
    </source>
</evidence>
<keyword evidence="11" id="KW-0547">Nucleotide-binding</keyword>
<evidence type="ECO:0000256" key="6">
    <source>
        <dbReference type="ARBA" id="ARBA00022485"/>
    </source>
</evidence>
<organism evidence="23 24">
    <name type="scientific">Flavobacterium arsenatis</name>
    <dbReference type="NCBI Taxonomy" id="1484332"/>
    <lineage>
        <taxon>Bacteria</taxon>
        <taxon>Pseudomonadati</taxon>
        <taxon>Bacteroidota</taxon>
        <taxon>Flavobacteriia</taxon>
        <taxon>Flavobacteriales</taxon>
        <taxon>Flavobacteriaceae</taxon>
        <taxon>Flavobacterium</taxon>
    </lineage>
</organism>
<keyword evidence="24" id="KW-1185">Reference proteome</keyword>
<keyword evidence="6" id="KW-0004">4Fe-4S</keyword>
<keyword evidence="13" id="KW-0067">ATP-binding</keyword>
<dbReference type="InterPro" id="IPR004358">
    <property type="entry name" value="Sig_transdc_His_kin-like_C"/>
</dbReference>
<evidence type="ECO:0000259" key="22">
    <source>
        <dbReference type="PROSITE" id="PS50109"/>
    </source>
</evidence>
<name>A0ABU1TSX1_9FLAO</name>
<evidence type="ECO:0000256" key="14">
    <source>
        <dbReference type="ARBA" id="ARBA00023004"/>
    </source>
</evidence>
<evidence type="ECO:0000256" key="17">
    <source>
        <dbReference type="ARBA" id="ARBA00024827"/>
    </source>
</evidence>
<dbReference type="Pfam" id="PF02518">
    <property type="entry name" value="HATPase_c"/>
    <property type="match status" value="1"/>
</dbReference>
<dbReference type="Pfam" id="PF07730">
    <property type="entry name" value="HisKA_3"/>
    <property type="match status" value="1"/>
</dbReference>
<dbReference type="InterPro" id="IPR050482">
    <property type="entry name" value="Sensor_HK_TwoCompSys"/>
</dbReference>
<protein>
    <recommendedName>
        <fullName evidence="5">Oxygen sensor histidine kinase NreB</fullName>
        <ecNumber evidence="4">2.7.13.3</ecNumber>
    </recommendedName>
    <alternativeName>
        <fullName evidence="18">Nitrogen regulation protein B</fullName>
    </alternativeName>
</protein>
<dbReference type="PANTHER" id="PTHR24421:SF10">
    <property type="entry name" value="NITRATE_NITRITE SENSOR PROTEIN NARQ"/>
    <property type="match status" value="1"/>
</dbReference>
<evidence type="ECO:0000256" key="7">
    <source>
        <dbReference type="ARBA" id="ARBA00022490"/>
    </source>
</evidence>
<dbReference type="CDD" id="cd16917">
    <property type="entry name" value="HATPase_UhpB-NarQ-NarX-like"/>
    <property type="match status" value="1"/>
</dbReference>
<dbReference type="SMART" id="SM00387">
    <property type="entry name" value="HATPase_c"/>
    <property type="match status" value="1"/>
</dbReference>
<dbReference type="GO" id="GO:0016301">
    <property type="term" value="F:kinase activity"/>
    <property type="evidence" value="ECO:0007669"/>
    <property type="project" value="UniProtKB-KW"/>
</dbReference>
<feature type="domain" description="Histidine kinase" evidence="22">
    <location>
        <begin position="573"/>
        <end position="660"/>
    </location>
</feature>
<dbReference type="RefSeq" id="WP_310027643.1">
    <property type="nucleotide sequence ID" value="NZ_JAVDVI010000014.1"/>
</dbReference>
<evidence type="ECO:0000256" key="13">
    <source>
        <dbReference type="ARBA" id="ARBA00022840"/>
    </source>
</evidence>
<evidence type="ECO:0000256" key="16">
    <source>
        <dbReference type="ARBA" id="ARBA00023014"/>
    </source>
</evidence>
<keyword evidence="21" id="KW-1133">Transmembrane helix</keyword>
<dbReference type="PANTHER" id="PTHR24421">
    <property type="entry name" value="NITRATE/NITRITE SENSOR PROTEIN NARX-RELATED"/>
    <property type="match status" value="1"/>
</dbReference>
<feature type="coiled-coil region" evidence="20">
    <location>
        <begin position="494"/>
        <end position="528"/>
    </location>
</feature>
<keyword evidence="21" id="KW-0472">Membrane</keyword>
<evidence type="ECO:0000256" key="8">
    <source>
        <dbReference type="ARBA" id="ARBA00022553"/>
    </source>
</evidence>
<dbReference type="Gene3D" id="3.30.565.10">
    <property type="entry name" value="Histidine kinase-like ATPase, C-terminal domain"/>
    <property type="match status" value="1"/>
</dbReference>
<comment type="caution">
    <text evidence="23">The sequence shown here is derived from an EMBL/GenBank/DDBJ whole genome shotgun (WGS) entry which is preliminary data.</text>
</comment>
<dbReference type="InterPro" id="IPR003594">
    <property type="entry name" value="HATPase_dom"/>
</dbReference>
<evidence type="ECO:0000256" key="19">
    <source>
        <dbReference type="PROSITE-ProRule" id="PRU00339"/>
    </source>
</evidence>
<dbReference type="InterPro" id="IPR019734">
    <property type="entry name" value="TPR_rpt"/>
</dbReference>
<keyword evidence="16" id="KW-0411">Iron-sulfur</keyword>
<accession>A0ABU1TSX1</accession>
<evidence type="ECO:0000256" key="3">
    <source>
        <dbReference type="ARBA" id="ARBA00004496"/>
    </source>
</evidence>
<evidence type="ECO:0000256" key="4">
    <source>
        <dbReference type="ARBA" id="ARBA00012438"/>
    </source>
</evidence>
<comment type="cofactor">
    <cofactor evidence="2">
        <name>[4Fe-4S] cluster</name>
        <dbReference type="ChEBI" id="CHEBI:49883"/>
    </cofactor>
</comment>
<dbReference type="InterPro" id="IPR005467">
    <property type="entry name" value="His_kinase_dom"/>
</dbReference>
<dbReference type="SUPFAM" id="SSF55874">
    <property type="entry name" value="ATPase domain of HSP90 chaperone/DNA topoisomerase II/histidine kinase"/>
    <property type="match status" value="1"/>
</dbReference>
<evidence type="ECO:0000313" key="23">
    <source>
        <dbReference type="EMBL" id="MDR6968965.1"/>
    </source>
</evidence>
<evidence type="ECO:0000256" key="10">
    <source>
        <dbReference type="ARBA" id="ARBA00022723"/>
    </source>
</evidence>
<dbReference type="EC" id="2.7.13.3" evidence="4"/>
<dbReference type="EMBL" id="JAVDVI010000014">
    <property type="protein sequence ID" value="MDR6968965.1"/>
    <property type="molecule type" value="Genomic_DNA"/>
</dbReference>
<feature type="transmembrane region" description="Helical" evidence="21">
    <location>
        <begin position="404"/>
        <end position="422"/>
    </location>
</feature>
<evidence type="ECO:0000256" key="20">
    <source>
        <dbReference type="SAM" id="Coils"/>
    </source>
</evidence>
<comment type="subcellular location">
    <subcellularLocation>
        <location evidence="3">Cytoplasm</location>
    </subcellularLocation>
</comment>
<dbReference type="InterPro" id="IPR011712">
    <property type="entry name" value="Sig_transdc_His_kin_sub3_dim/P"/>
</dbReference>
<keyword evidence="12 23" id="KW-0418">Kinase</keyword>
<evidence type="ECO:0000256" key="9">
    <source>
        <dbReference type="ARBA" id="ARBA00022679"/>
    </source>
</evidence>
<keyword evidence="9" id="KW-0808">Transferase</keyword>
<gene>
    <name evidence="23" type="ORF">J2X31_002991</name>
</gene>
<evidence type="ECO:0000256" key="11">
    <source>
        <dbReference type="ARBA" id="ARBA00022741"/>
    </source>
</evidence>
<dbReference type="InterPro" id="IPR011990">
    <property type="entry name" value="TPR-like_helical_dom_sf"/>
</dbReference>
<evidence type="ECO:0000256" key="18">
    <source>
        <dbReference type="ARBA" id="ARBA00030800"/>
    </source>
</evidence>
<comment type="function">
    <text evidence="17">Member of the two-component regulatory system NreB/NreC involved in the control of dissimilatory nitrate/nitrite reduction in response to oxygen. NreB functions as a direct oxygen sensor histidine kinase which is autophosphorylated, in the absence of oxygen, probably at the conserved histidine residue, and transfers its phosphate group probably to a conserved aspartate residue of NreC. NreB/NreC activates the expression of the nitrate (narGHJI) and nitrite (nir) reductase operons, as well as the putative nitrate transporter gene narT.</text>
</comment>
<dbReference type="Pfam" id="PF13424">
    <property type="entry name" value="TPR_12"/>
    <property type="match status" value="1"/>
</dbReference>
<keyword evidence="7" id="KW-0963">Cytoplasm</keyword>
<evidence type="ECO:0000256" key="21">
    <source>
        <dbReference type="SAM" id="Phobius"/>
    </source>
</evidence>
<keyword evidence="14" id="KW-0408">Iron</keyword>
<keyword evidence="19" id="KW-0802">TPR repeat</keyword>
<keyword evidence="10" id="KW-0479">Metal-binding</keyword>
<dbReference type="PROSITE" id="PS50109">
    <property type="entry name" value="HIS_KIN"/>
    <property type="match status" value="1"/>
</dbReference>
<keyword evidence="15" id="KW-0902">Two-component regulatory system</keyword>
<keyword evidence="8" id="KW-0597">Phosphoprotein</keyword>
<dbReference type="Proteomes" id="UP001255185">
    <property type="component" value="Unassembled WGS sequence"/>
</dbReference>
<reference evidence="23 24" key="1">
    <citation type="submission" date="2023-07" db="EMBL/GenBank/DDBJ databases">
        <title>Sorghum-associated microbial communities from plants grown in Nebraska, USA.</title>
        <authorList>
            <person name="Schachtman D."/>
        </authorList>
    </citation>
    <scope>NUCLEOTIDE SEQUENCE [LARGE SCALE GENOMIC DNA]</scope>
    <source>
        <strain evidence="23 24">3773</strain>
    </source>
</reference>
<dbReference type="Gene3D" id="1.20.5.1930">
    <property type="match status" value="1"/>
</dbReference>
<evidence type="ECO:0000256" key="2">
    <source>
        <dbReference type="ARBA" id="ARBA00001966"/>
    </source>
</evidence>
<feature type="repeat" description="TPR" evidence="19">
    <location>
        <begin position="179"/>
        <end position="212"/>
    </location>
</feature>
<comment type="catalytic activity">
    <reaction evidence="1">
        <text>ATP + protein L-histidine = ADP + protein N-phospho-L-histidine.</text>
        <dbReference type="EC" id="2.7.13.3"/>
    </reaction>
</comment>
<dbReference type="PROSITE" id="PS50005">
    <property type="entry name" value="TPR"/>
    <property type="match status" value="1"/>
</dbReference>
<sequence>MSGCKKAERENNATTRVVDSLSYFFEEANDDSIPFEKRKFYNEKAFAIISKEKNDSLNRVNYFKVANRYYNMEDLEEYKQTTLQIIKKATEARDTVSLAKAYSYMSDYYINKNIPDSVYKFTYDAEKLYVKQKDNINIAKTLLNKAILQHNESDFLGSERTVFNALKSLRNVNNDELLYEAYNLLGLIYGELAEYKLAKEYYEKALKITNSSQISPENHLKAITLNNMGLLYRNQDKDKEAIDFFESALKEKNILNDRPNIYATLKDNLAYSKFKAGDYNELPGMFYEALKIKDSINGTGIVLSKIHLSEYYIFKKDSFQALKFAKEAYDLADINNEKRNILATLKQLSNVEPKKALQYSAEYYKIDDSLKLAERRIKNKFSRIEYETEELVLEKDKLVEQRKTLIYTGLGIILLGIFIYVIRSQAARNRELQLLQEQQKANEEIYQLMLNQQNKIEEVRQLEKKRIAQDLHDGILGKLFGTRLNLGTLNNQNNDEAVESRKTYIEELKIIEQEIREISHDLNSEKAAIFNNFVLMVANFIENQQSVCKAKVNFSMDPTIDWNAIDNMAKINFYRILQEAFQNINKHAEAKNVFVTFAKINSNIELNVKDDGVGFNYLKKKKGIGLSNMKTRINSSGGTMTVMSEIGSGTLLIFELPVKNPKTNIL</sequence>
<evidence type="ECO:0000256" key="5">
    <source>
        <dbReference type="ARBA" id="ARBA00017322"/>
    </source>
</evidence>